<dbReference type="PANTHER" id="PTHR48103">
    <property type="entry name" value="MIDASIN-RELATED"/>
    <property type="match status" value="1"/>
</dbReference>
<protein>
    <submittedName>
        <fullName evidence="3">Uncharacterized protein</fullName>
    </submittedName>
</protein>
<evidence type="ECO:0000313" key="3">
    <source>
        <dbReference type="EMBL" id="ESO90033.1"/>
    </source>
</evidence>
<feature type="non-terminal residue" evidence="3">
    <location>
        <position position="1"/>
    </location>
</feature>
<dbReference type="KEGG" id="lgi:LOTGIDRAFT_176831"/>
<keyword evidence="1" id="KW-0547">Nucleotide-binding</keyword>
<dbReference type="GO" id="GO:0000027">
    <property type="term" value="P:ribosomal large subunit assembly"/>
    <property type="evidence" value="ECO:0007669"/>
    <property type="project" value="TreeGrafter"/>
</dbReference>
<proteinExistence type="predicted"/>
<name>V3ZFS4_LOTGI</name>
<dbReference type="CTD" id="20244026"/>
<evidence type="ECO:0000256" key="2">
    <source>
        <dbReference type="ARBA" id="ARBA00022840"/>
    </source>
</evidence>
<sequence length="220" mass="24829">ASVLDRLNALLEPGGVLSVNERGVIDGQIPTIKPHPNFRLFLAMDSKYGEISRAMRNRGVEIYIPGEVDGCTYSRLDILSMLEGIGIRSYSIKHWLISVHDSVKQELPYTEKPTITDLLRCGVVVKQQLDKGMPLIQSLQQAAHDVYLRSLKTNSSKKHEFPHLKQKTPESIDDYSHRLSRKCDQAYPSFSKANKLTLCAQHFVEGLYSDPVKVDYLSES</sequence>
<organism evidence="3 4">
    <name type="scientific">Lottia gigantea</name>
    <name type="common">Giant owl limpet</name>
    <dbReference type="NCBI Taxonomy" id="225164"/>
    <lineage>
        <taxon>Eukaryota</taxon>
        <taxon>Metazoa</taxon>
        <taxon>Spiralia</taxon>
        <taxon>Lophotrochozoa</taxon>
        <taxon>Mollusca</taxon>
        <taxon>Gastropoda</taxon>
        <taxon>Patellogastropoda</taxon>
        <taxon>Lottioidea</taxon>
        <taxon>Lottiidae</taxon>
        <taxon>Lottia</taxon>
    </lineage>
</organism>
<dbReference type="EMBL" id="KB202483">
    <property type="protein sequence ID" value="ESO90033.1"/>
    <property type="molecule type" value="Genomic_DNA"/>
</dbReference>
<dbReference type="AlphaFoldDB" id="V3ZFS4"/>
<dbReference type="GO" id="GO:0000055">
    <property type="term" value="P:ribosomal large subunit export from nucleus"/>
    <property type="evidence" value="ECO:0007669"/>
    <property type="project" value="TreeGrafter"/>
</dbReference>
<accession>V3ZFS4</accession>
<dbReference type="GeneID" id="20244026"/>
<dbReference type="STRING" id="225164.V3ZFS4"/>
<keyword evidence="4" id="KW-1185">Reference proteome</keyword>
<dbReference type="RefSeq" id="XP_009059279.1">
    <property type="nucleotide sequence ID" value="XM_009061031.1"/>
</dbReference>
<dbReference type="OrthoDB" id="6151809at2759"/>
<reference evidence="3 4" key="1">
    <citation type="journal article" date="2013" name="Nature">
        <title>Insights into bilaterian evolution from three spiralian genomes.</title>
        <authorList>
            <person name="Simakov O."/>
            <person name="Marletaz F."/>
            <person name="Cho S.J."/>
            <person name="Edsinger-Gonzales E."/>
            <person name="Havlak P."/>
            <person name="Hellsten U."/>
            <person name="Kuo D.H."/>
            <person name="Larsson T."/>
            <person name="Lv J."/>
            <person name="Arendt D."/>
            <person name="Savage R."/>
            <person name="Osoegawa K."/>
            <person name="de Jong P."/>
            <person name="Grimwood J."/>
            <person name="Chapman J.A."/>
            <person name="Shapiro H."/>
            <person name="Aerts A."/>
            <person name="Otillar R.P."/>
            <person name="Terry A.Y."/>
            <person name="Boore J.L."/>
            <person name="Grigoriev I.V."/>
            <person name="Lindberg D.R."/>
            <person name="Seaver E.C."/>
            <person name="Weisblat D.A."/>
            <person name="Putnam N.H."/>
            <person name="Rokhsar D.S."/>
        </authorList>
    </citation>
    <scope>NUCLEOTIDE SEQUENCE [LARGE SCALE GENOMIC DNA]</scope>
</reference>
<evidence type="ECO:0000256" key="1">
    <source>
        <dbReference type="ARBA" id="ARBA00022741"/>
    </source>
</evidence>
<dbReference type="GO" id="GO:0005634">
    <property type="term" value="C:nucleus"/>
    <property type="evidence" value="ECO:0007669"/>
    <property type="project" value="TreeGrafter"/>
</dbReference>
<dbReference type="GO" id="GO:0030687">
    <property type="term" value="C:preribosome, large subunit precursor"/>
    <property type="evidence" value="ECO:0007669"/>
    <property type="project" value="TreeGrafter"/>
</dbReference>
<dbReference type="Proteomes" id="UP000030746">
    <property type="component" value="Unassembled WGS sequence"/>
</dbReference>
<gene>
    <name evidence="3" type="ORF">LOTGIDRAFT_176831</name>
</gene>
<dbReference type="GO" id="GO:0005524">
    <property type="term" value="F:ATP binding"/>
    <property type="evidence" value="ECO:0007669"/>
    <property type="project" value="UniProtKB-KW"/>
</dbReference>
<dbReference type="HOGENOM" id="CLU_1258882_0_0_1"/>
<evidence type="ECO:0000313" key="4">
    <source>
        <dbReference type="Proteomes" id="UP000030746"/>
    </source>
</evidence>
<keyword evidence="2" id="KW-0067">ATP-binding</keyword>
<dbReference type="PANTHER" id="PTHR48103:SF2">
    <property type="entry name" value="MIDASIN"/>
    <property type="match status" value="1"/>
</dbReference>